<sequence length="123" mass="13306">RLSLPPTELSSSDVRTSGTLRVTGIITHTFIRQSLSQRVQAKSEPATMSISMDDAKNLICELCRLFYDQGRVSGTGGGISVKAGTEIVMAPSGVQKERMQPDDMFVLDSKGEIIHTPAAPFTH</sequence>
<evidence type="ECO:0000313" key="3">
    <source>
        <dbReference type="Proteomes" id="UP000747399"/>
    </source>
</evidence>
<proteinExistence type="predicted"/>
<dbReference type="Proteomes" id="UP000747399">
    <property type="component" value="Unassembled WGS sequence"/>
</dbReference>
<name>A0A8J4BI49_9CHLO</name>
<dbReference type="InterPro" id="IPR036409">
    <property type="entry name" value="Aldolase_II/adducin_N_sf"/>
</dbReference>
<protein>
    <recommendedName>
        <fullName evidence="1">Class II aldolase/adducin N-terminal domain-containing protein</fullName>
    </recommendedName>
</protein>
<dbReference type="AlphaFoldDB" id="A0A8J4BI49"/>
<dbReference type="InterPro" id="IPR001303">
    <property type="entry name" value="Aldolase_II/adducin_N"/>
</dbReference>
<keyword evidence="3" id="KW-1185">Reference proteome</keyword>
<reference evidence="2" key="1">
    <citation type="journal article" date="2021" name="Proc. Natl. Acad. Sci. U.S.A.">
        <title>Three genomes in the algal genus Volvox reveal the fate of a haploid sex-determining region after a transition to homothallism.</title>
        <authorList>
            <person name="Yamamoto K."/>
            <person name="Hamaji T."/>
            <person name="Kawai-Toyooka H."/>
            <person name="Matsuzaki R."/>
            <person name="Takahashi F."/>
            <person name="Nishimura Y."/>
            <person name="Kawachi M."/>
            <person name="Noguchi H."/>
            <person name="Minakuchi Y."/>
            <person name="Umen J.G."/>
            <person name="Toyoda A."/>
            <person name="Nozaki H."/>
        </authorList>
    </citation>
    <scope>NUCLEOTIDE SEQUENCE</scope>
    <source>
        <strain evidence="2">NIES-3780</strain>
    </source>
</reference>
<dbReference type="GO" id="GO:0005737">
    <property type="term" value="C:cytoplasm"/>
    <property type="evidence" value="ECO:0007669"/>
    <property type="project" value="TreeGrafter"/>
</dbReference>
<dbReference type="Gene3D" id="3.40.225.10">
    <property type="entry name" value="Class II aldolase/adducin N-terminal domain"/>
    <property type="match status" value="1"/>
</dbReference>
<evidence type="ECO:0000259" key="1">
    <source>
        <dbReference type="Pfam" id="PF00596"/>
    </source>
</evidence>
<feature type="domain" description="Class II aldolase/adducin N-terminal" evidence="1">
    <location>
        <begin position="58"/>
        <end position="115"/>
    </location>
</feature>
<dbReference type="SUPFAM" id="SSF53639">
    <property type="entry name" value="AraD/HMP-PK domain-like"/>
    <property type="match status" value="1"/>
</dbReference>
<feature type="non-terminal residue" evidence="2">
    <location>
        <position position="1"/>
    </location>
</feature>
<comment type="caution">
    <text evidence="2">The sequence shown here is derived from an EMBL/GenBank/DDBJ whole genome shotgun (WGS) entry which is preliminary data.</text>
</comment>
<dbReference type="PANTHER" id="PTHR10640">
    <property type="entry name" value="METHYLTHIORIBULOSE-1-PHOSPHATE DEHYDRATASE"/>
    <property type="match status" value="1"/>
</dbReference>
<feature type="non-terminal residue" evidence="2">
    <location>
        <position position="123"/>
    </location>
</feature>
<dbReference type="PANTHER" id="PTHR10640:SF7">
    <property type="entry name" value="METHYLTHIORIBULOSE-1-PHOSPHATE DEHYDRATASE"/>
    <property type="match status" value="1"/>
</dbReference>
<accession>A0A8J4BI49</accession>
<gene>
    <name evidence="2" type="ORF">Vafri_13913</name>
</gene>
<dbReference type="Pfam" id="PF00596">
    <property type="entry name" value="Aldolase_II"/>
    <property type="match status" value="1"/>
</dbReference>
<organism evidence="2 3">
    <name type="scientific">Volvox africanus</name>
    <dbReference type="NCBI Taxonomy" id="51714"/>
    <lineage>
        <taxon>Eukaryota</taxon>
        <taxon>Viridiplantae</taxon>
        <taxon>Chlorophyta</taxon>
        <taxon>core chlorophytes</taxon>
        <taxon>Chlorophyceae</taxon>
        <taxon>CS clade</taxon>
        <taxon>Chlamydomonadales</taxon>
        <taxon>Volvocaceae</taxon>
        <taxon>Volvox</taxon>
    </lineage>
</organism>
<evidence type="ECO:0000313" key="2">
    <source>
        <dbReference type="EMBL" id="GIL59229.1"/>
    </source>
</evidence>
<dbReference type="EMBL" id="BNCO01000034">
    <property type="protein sequence ID" value="GIL59229.1"/>
    <property type="molecule type" value="Genomic_DNA"/>
</dbReference>
<dbReference type="GO" id="GO:0046570">
    <property type="term" value="F:methylthioribulose 1-phosphate dehydratase activity"/>
    <property type="evidence" value="ECO:0007669"/>
    <property type="project" value="TreeGrafter"/>
</dbReference>
<dbReference type="GO" id="GO:0019509">
    <property type="term" value="P:L-methionine salvage from methylthioadenosine"/>
    <property type="evidence" value="ECO:0007669"/>
    <property type="project" value="TreeGrafter"/>
</dbReference>